<keyword evidence="6" id="KW-1185">Reference proteome</keyword>
<dbReference type="Gene3D" id="3.40.630.10">
    <property type="entry name" value="Zn peptidases"/>
    <property type="match status" value="1"/>
</dbReference>
<dbReference type="EMBL" id="SRXW01000004">
    <property type="protein sequence ID" value="TGY87747.1"/>
    <property type="molecule type" value="Genomic_DNA"/>
</dbReference>
<proteinExistence type="inferred from homology"/>
<evidence type="ECO:0000256" key="3">
    <source>
        <dbReference type="SAM" id="SignalP"/>
    </source>
</evidence>
<dbReference type="InterPro" id="IPR000834">
    <property type="entry name" value="Peptidase_M14"/>
</dbReference>
<comment type="caution">
    <text evidence="2">Lacks conserved residue(s) required for the propagation of feature annotation.</text>
</comment>
<name>A0A4S2GX98_9PROT</name>
<dbReference type="Proteomes" id="UP000308054">
    <property type="component" value="Unassembled WGS sequence"/>
</dbReference>
<dbReference type="SUPFAM" id="SSF53187">
    <property type="entry name" value="Zn-dependent exopeptidases"/>
    <property type="match status" value="1"/>
</dbReference>
<dbReference type="GO" id="GO:0004181">
    <property type="term" value="F:metallocarboxypeptidase activity"/>
    <property type="evidence" value="ECO:0007669"/>
    <property type="project" value="InterPro"/>
</dbReference>
<dbReference type="GO" id="GO:0008270">
    <property type="term" value="F:zinc ion binding"/>
    <property type="evidence" value="ECO:0007669"/>
    <property type="project" value="InterPro"/>
</dbReference>
<protein>
    <recommendedName>
        <fullName evidence="4">Peptidase M14 domain-containing protein</fullName>
    </recommendedName>
</protein>
<evidence type="ECO:0000313" key="5">
    <source>
        <dbReference type="EMBL" id="TGY87747.1"/>
    </source>
</evidence>
<dbReference type="PROSITE" id="PS52035">
    <property type="entry name" value="PEPTIDASE_M14"/>
    <property type="match status" value="1"/>
</dbReference>
<reference evidence="5 6" key="1">
    <citation type="journal article" date="2017" name="Int. J. Syst. Evol. Microbiol.">
        <title>Marinicauda algicola sp. nov., isolated from a marine red alga Rhodosorus marinus.</title>
        <authorList>
            <person name="Jeong S.E."/>
            <person name="Jeon S.H."/>
            <person name="Chun B.H."/>
            <person name="Kim D.W."/>
            <person name="Jeon C.O."/>
        </authorList>
    </citation>
    <scope>NUCLEOTIDE SEQUENCE [LARGE SCALE GENOMIC DNA]</scope>
    <source>
        <strain evidence="5 6">JCM 31718</strain>
    </source>
</reference>
<gene>
    <name evidence="5" type="ORF">E5163_12510</name>
</gene>
<dbReference type="Pfam" id="PF00246">
    <property type="entry name" value="Peptidase_M14"/>
    <property type="match status" value="1"/>
</dbReference>
<feature type="domain" description="Peptidase M14" evidence="4">
    <location>
        <begin position="118"/>
        <end position="373"/>
    </location>
</feature>
<comment type="similarity">
    <text evidence="2">Belongs to the peptidase M14 family.</text>
</comment>
<dbReference type="PANTHER" id="PTHR12756">
    <property type="entry name" value="CYTOSOLIC CARBOXYPEPTIDASE"/>
    <property type="match status" value="1"/>
</dbReference>
<dbReference type="AlphaFoldDB" id="A0A4S2GX98"/>
<dbReference type="GO" id="GO:0006508">
    <property type="term" value="P:proteolysis"/>
    <property type="evidence" value="ECO:0007669"/>
    <property type="project" value="InterPro"/>
</dbReference>
<feature type="signal peptide" evidence="3">
    <location>
        <begin position="1"/>
        <end position="21"/>
    </location>
</feature>
<evidence type="ECO:0000256" key="2">
    <source>
        <dbReference type="PROSITE-ProRule" id="PRU01379"/>
    </source>
</evidence>
<keyword evidence="3" id="KW-0732">Signal</keyword>
<dbReference type="RefSeq" id="WP_135996526.1">
    <property type="nucleotide sequence ID" value="NZ_CP071057.1"/>
</dbReference>
<comment type="cofactor">
    <cofactor evidence="1">
        <name>Zn(2+)</name>
        <dbReference type="ChEBI" id="CHEBI:29105"/>
    </cofactor>
</comment>
<evidence type="ECO:0000256" key="1">
    <source>
        <dbReference type="ARBA" id="ARBA00001947"/>
    </source>
</evidence>
<evidence type="ECO:0000313" key="6">
    <source>
        <dbReference type="Proteomes" id="UP000308054"/>
    </source>
</evidence>
<accession>A0A4S2GX98</accession>
<comment type="caution">
    <text evidence="5">The sequence shown here is derived from an EMBL/GenBank/DDBJ whole genome shotgun (WGS) entry which is preliminary data.</text>
</comment>
<dbReference type="PANTHER" id="PTHR12756:SF11">
    <property type="entry name" value="CYTOSOLIC CARBOXYPEPTIDASE 1"/>
    <property type="match status" value="1"/>
</dbReference>
<evidence type="ECO:0000259" key="4">
    <source>
        <dbReference type="PROSITE" id="PS52035"/>
    </source>
</evidence>
<sequence length="373" mass="40083">MRPGAIALLLLAGCALPPAPASCLDGDVRLTADMPGAPASPCTRISGSEFRLDILPEAEPINPSPWYAFAIDSGIHTRTLVTLDYAAAGHRYAPWVSRDGARWTRLEPASVSIEEDGSAARLDLVLAPGRLMVAAQPPYGGDAYHALEMRWAGDWRTIGSSTQARPVRALIAPPADPEAGWILMLGRQHPPEIPGAWAFEAFADEMLRRYGAGELRAGLILVPLLNPDGVAHGHWRLTGAGVDLNRDWAARAQPEVAAVFDLLNATGIEPGDLELVVDFHATRSDRLYLPQPEELPAGPNAALEAWLGAMASAGLFERIEPVRTDPALRVSAKAVFTDLWQAPALTWEAGDETPEDEVRESARRAAALWTGSE</sequence>
<dbReference type="InterPro" id="IPR050821">
    <property type="entry name" value="Cytosolic_carboxypeptidase"/>
</dbReference>
<organism evidence="5 6">
    <name type="scientific">Marinicauda algicola</name>
    <dbReference type="NCBI Taxonomy" id="2029849"/>
    <lineage>
        <taxon>Bacteria</taxon>
        <taxon>Pseudomonadati</taxon>
        <taxon>Pseudomonadota</taxon>
        <taxon>Alphaproteobacteria</taxon>
        <taxon>Maricaulales</taxon>
        <taxon>Maricaulaceae</taxon>
        <taxon>Marinicauda</taxon>
    </lineage>
</organism>
<dbReference type="OrthoDB" id="6221272at2"/>
<feature type="chain" id="PRO_5020883017" description="Peptidase M14 domain-containing protein" evidence="3">
    <location>
        <begin position="22"/>
        <end position="373"/>
    </location>
</feature>